<dbReference type="AlphaFoldDB" id="A0A1B7MMT4"/>
<reference evidence="1 2" key="1">
    <citation type="submission" date="2016-06" db="EMBL/GenBank/DDBJ databases">
        <title>Comparative genomics of the ectomycorrhizal sister species Rhizopogon vinicolor and Rhizopogon vesiculosus (Basidiomycota: Boletales) reveals a divergence of the mating type B locus.</title>
        <authorList>
            <consortium name="DOE Joint Genome Institute"/>
            <person name="Mujic A.B."/>
            <person name="Kuo A."/>
            <person name="Tritt A."/>
            <person name="Lipzen A."/>
            <person name="Chen C."/>
            <person name="Johnson J."/>
            <person name="Sharma A."/>
            <person name="Barry K."/>
            <person name="Grigoriev I.V."/>
            <person name="Spatafora J.W."/>
        </authorList>
    </citation>
    <scope>NUCLEOTIDE SEQUENCE [LARGE SCALE GENOMIC DNA]</scope>
    <source>
        <strain evidence="1 2">AM-OR11-026</strain>
    </source>
</reference>
<dbReference type="InParanoid" id="A0A1B7MMT4"/>
<accession>A0A1B7MMT4</accession>
<keyword evidence="2" id="KW-1185">Reference proteome</keyword>
<protein>
    <submittedName>
        <fullName evidence="1">Uncharacterized protein</fullName>
    </submittedName>
</protein>
<gene>
    <name evidence="1" type="ORF">K503DRAFT_835979</name>
</gene>
<evidence type="ECO:0000313" key="1">
    <source>
        <dbReference type="EMBL" id="OAX33891.1"/>
    </source>
</evidence>
<proteinExistence type="predicted"/>
<name>A0A1B7MMT4_9AGAM</name>
<dbReference type="Proteomes" id="UP000092154">
    <property type="component" value="Unassembled WGS sequence"/>
</dbReference>
<organism evidence="1 2">
    <name type="scientific">Rhizopogon vinicolor AM-OR11-026</name>
    <dbReference type="NCBI Taxonomy" id="1314800"/>
    <lineage>
        <taxon>Eukaryota</taxon>
        <taxon>Fungi</taxon>
        <taxon>Dikarya</taxon>
        <taxon>Basidiomycota</taxon>
        <taxon>Agaricomycotina</taxon>
        <taxon>Agaricomycetes</taxon>
        <taxon>Agaricomycetidae</taxon>
        <taxon>Boletales</taxon>
        <taxon>Suillineae</taxon>
        <taxon>Rhizopogonaceae</taxon>
        <taxon>Rhizopogon</taxon>
    </lineage>
</organism>
<dbReference type="EMBL" id="KV448689">
    <property type="protein sequence ID" value="OAX33891.1"/>
    <property type="molecule type" value="Genomic_DNA"/>
</dbReference>
<sequence>MVTQNHFLVAANVPEISERDEGWDDVRPWQSETLRGAEDTATSVHMFALRCLGRRQRRIELAYDKREPVLRDGACDSAGPDIDKGLVKLRHVYARGLCVDDGGLFAIVSRGESEERRRQRDLLRLLCDLGVMSDSAIPTALARSIAARGIVVVVFLKLLNDVPVAKLGLVLAEGDISNFARASGRKLAAKVASKRRTGGALRRRQGIWNYGRDRGPLD</sequence>
<evidence type="ECO:0000313" key="2">
    <source>
        <dbReference type="Proteomes" id="UP000092154"/>
    </source>
</evidence>